<protein>
    <submittedName>
        <fullName evidence="1">Uncharacterized protein</fullName>
    </submittedName>
</protein>
<dbReference type="RefSeq" id="WP_345359072.1">
    <property type="nucleotide sequence ID" value="NZ_BAABII010000004.1"/>
</dbReference>
<comment type="caution">
    <text evidence="1">The sequence shown here is derived from an EMBL/GenBank/DDBJ whole genome shotgun (WGS) entry which is preliminary data.</text>
</comment>
<accession>A0ABV4CN13</accession>
<keyword evidence="2" id="KW-1185">Reference proteome</keyword>
<dbReference type="EMBL" id="JBGEHV010000032">
    <property type="protein sequence ID" value="MEY8041186.1"/>
    <property type="molecule type" value="Genomic_DNA"/>
</dbReference>
<organism evidence="1 2">
    <name type="scientific">Saccharopolyspora cebuensis</name>
    <dbReference type="NCBI Taxonomy" id="418759"/>
    <lineage>
        <taxon>Bacteria</taxon>
        <taxon>Bacillati</taxon>
        <taxon>Actinomycetota</taxon>
        <taxon>Actinomycetes</taxon>
        <taxon>Pseudonocardiales</taxon>
        <taxon>Pseudonocardiaceae</taxon>
        <taxon>Saccharopolyspora</taxon>
    </lineage>
</organism>
<proteinExistence type="predicted"/>
<sequence>MGQMSFFAAEARTPRVVDLAGLLCGPGQAVAFGRGAAARVSAVLDAEWRVRSLVLACAERGVEAVPGRSDEGRPLVRTAFRADLAPLAARWLRGAVKAVPADFVPDGWALRLWALAAGCADPAGYRLGLDPHAPQTHPALLAALDRCGLPAKVVGERAGGPALRVTGRRRLARLAELVGPMPDGAIERTWPLVS</sequence>
<evidence type="ECO:0000313" key="1">
    <source>
        <dbReference type="EMBL" id="MEY8041186.1"/>
    </source>
</evidence>
<name>A0ABV4CN13_9PSEU</name>
<evidence type="ECO:0000313" key="2">
    <source>
        <dbReference type="Proteomes" id="UP001564626"/>
    </source>
</evidence>
<gene>
    <name evidence="1" type="ORF">AB8O55_17400</name>
</gene>
<dbReference type="Proteomes" id="UP001564626">
    <property type="component" value="Unassembled WGS sequence"/>
</dbReference>
<reference evidence="1 2" key="1">
    <citation type="submission" date="2024-08" db="EMBL/GenBank/DDBJ databases">
        <title>Genome mining of Saccharopolyspora cebuensis PGLac3 from Nigerian medicinal plant.</title>
        <authorList>
            <person name="Ezeobiora C.E."/>
            <person name="Igbokwe N.H."/>
            <person name="Amin D.H."/>
            <person name="Mendie U.E."/>
        </authorList>
    </citation>
    <scope>NUCLEOTIDE SEQUENCE [LARGE SCALE GENOMIC DNA]</scope>
    <source>
        <strain evidence="1 2">PGLac3</strain>
    </source>
</reference>